<evidence type="ECO:0000256" key="1">
    <source>
        <dbReference type="ARBA" id="ARBA00001971"/>
    </source>
</evidence>
<dbReference type="GO" id="GO:0020037">
    <property type="term" value="F:heme binding"/>
    <property type="evidence" value="ECO:0007669"/>
    <property type="project" value="InterPro"/>
</dbReference>
<feature type="compositionally biased region" description="Basic and acidic residues" evidence="13">
    <location>
        <begin position="706"/>
        <end position="720"/>
    </location>
</feature>
<feature type="region of interest" description="Disordered" evidence="13">
    <location>
        <begin position="443"/>
        <end position="496"/>
    </location>
</feature>
<dbReference type="PANTHER" id="PTHR24292:SF54">
    <property type="entry name" value="CYP9F3-RELATED"/>
    <property type="match status" value="1"/>
</dbReference>
<dbReference type="InterPro" id="IPR001128">
    <property type="entry name" value="Cyt_P450"/>
</dbReference>
<dbReference type="STRING" id="158441.A0A226EMK8"/>
<evidence type="ECO:0000256" key="8">
    <source>
        <dbReference type="ARBA" id="ARBA00022848"/>
    </source>
</evidence>
<evidence type="ECO:0000256" key="2">
    <source>
        <dbReference type="ARBA" id="ARBA00004174"/>
    </source>
</evidence>
<evidence type="ECO:0000256" key="5">
    <source>
        <dbReference type="ARBA" id="ARBA00022617"/>
    </source>
</evidence>
<dbReference type="PANTHER" id="PTHR24292">
    <property type="entry name" value="CYTOCHROME P450"/>
    <property type="match status" value="1"/>
</dbReference>
<dbReference type="InterPro" id="IPR002401">
    <property type="entry name" value="Cyt_P450_E_grp-I"/>
</dbReference>
<comment type="cofactor">
    <cofactor evidence="1">
        <name>heme</name>
        <dbReference type="ChEBI" id="CHEBI:30413"/>
    </cofactor>
</comment>
<reference evidence="14 15" key="1">
    <citation type="submission" date="2015-12" db="EMBL/GenBank/DDBJ databases">
        <title>The genome of Folsomia candida.</title>
        <authorList>
            <person name="Faddeeva A."/>
            <person name="Derks M.F."/>
            <person name="Anvar Y."/>
            <person name="Smit S."/>
            <person name="Van Straalen N."/>
            <person name="Roelofs D."/>
        </authorList>
    </citation>
    <scope>NUCLEOTIDE SEQUENCE [LARGE SCALE GENOMIC DNA]</scope>
    <source>
        <strain evidence="14 15">VU population</strain>
        <tissue evidence="14">Whole body</tissue>
    </source>
</reference>
<evidence type="ECO:0000313" key="15">
    <source>
        <dbReference type="Proteomes" id="UP000198287"/>
    </source>
</evidence>
<dbReference type="Gene3D" id="1.10.630.10">
    <property type="entry name" value="Cytochrome P450"/>
    <property type="match status" value="1"/>
</dbReference>
<comment type="caution">
    <text evidence="14">The sequence shown here is derived from an EMBL/GenBank/DDBJ whole genome shotgun (WGS) entry which is preliminary data.</text>
</comment>
<evidence type="ECO:0000256" key="11">
    <source>
        <dbReference type="ARBA" id="ARBA00023033"/>
    </source>
</evidence>
<dbReference type="GO" id="GO:0005506">
    <property type="term" value="F:iron ion binding"/>
    <property type="evidence" value="ECO:0007669"/>
    <property type="project" value="InterPro"/>
</dbReference>
<dbReference type="GO" id="GO:0005789">
    <property type="term" value="C:endoplasmic reticulum membrane"/>
    <property type="evidence" value="ECO:0007669"/>
    <property type="project" value="UniProtKB-SubCell"/>
</dbReference>
<dbReference type="SUPFAM" id="SSF48264">
    <property type="entry name" value="Cytochrome P450"/>
    <property type="match status" value="1"/>
</dbReference>
<comment type="subcellular location">
    <subcellularLocation>
        <location evidence="3">Endoplasmic reticulum membrane</location>
        <topology evidence="3">Peripheral membrane protein</topology>
    </subcellularLocation>
    <subcellularLocation>
        <location evidence="2">Microsome membrane</location>
        <topology evidence="2">Peripheral membrane protein</topology>
    </subcellularLocation>
</comment>
<keyword evidence="6" id="KW-0479">Metal-binding</keyword>
<feature type="compositionally biased region" description="Basic residues" evidence="13">
    <location>
        <begin position="486"/>
        <end position="496"/>
    </location>
</feature>
<evidence type="ECO:0000313" key="14">
    <source>
        <dbReference type="EMBL" id="OXA58923.1"/>
    </source>
</evidence>
<evidence type="ECO:0000256" key="3">
    <source>
        <dbReference type="ARBA" id="ARBA00004406"/>
    </source>
</evidence>
<dbReference type="InterPro" id="IPR050476">
    <property type="entry name" value="Insect_CytP450_Detox"/>
</dbReference>
<accession>A0A226EMK8</accession>
<evidence type="ECO:0000256" key="7">
    <source>
        <dbReference type="ARBA" id="ARBA00022824"/>
    </source>
</evidence>
<dbReference type="PRINTS" id="PR00463">
    <property type="entry name" value="EP450I"/>
</dbReference>
<keyword evidence="15" id="KW-1185">Reference proteome</keyword>
<evidence type="ECO:0000256" key="12">
    <source>
        <dbReference type="ARBA" id="ARBA00023136"/>
    </source>
</evidence>
<evidence type="ECO:0000256" key="13">
    <source>
        <dbReference type="SAM" id="MobiDB-lite"/>
    </source>
</evidence>
<feature type="compositionally biased region" description="Basic and acidic residues" evidence="13">
    <location>
        <begin position="453"/>
        <end position="474"/>
    </location>
</feature>
<dbReference type="Pfam" id="PF00067">
    <property type="entry name" value="p450"/>
    <property type="match status" value="1"/>
</dbReference>
<keyword evidence="11" id="KW-0503">Monooxygenase</keyword>
<evidence type="ECO:0000256" key="4">
    <source>
        <dbReference type="ARBA" id="ARBA00010617"/>
    </source>
</evidence>
<keyword evidence="12" id="KW-0472">Membrane</keyword>
<keyword evidence="5" id="KW-0349">Heme</keyword>
<feature type="region of interest" description="Disordered" evidence="13">
    <location>
        <begin position="951"/>
        <end position="991"/>
    </location>
</feature>
<proteinExistence type="inferred from homology"/>
<sequence length="1018" mass="114644">MFFTWLIFILALFGVIAFGLIIFARWNYGKLDNLGFPIIPPSGIRGSIPNIHHKVQHYEDIKRFEENGPIWGLYQGRTPIIFIADPDLIKSIFVKDSSHFFDREPFNFGNPILNQILDYLPGDKWKTMRVSQTKLFSSGKIKQYSNSIFKKSMEDFLARMDQDLDSSPDGRVTIDARERFCTFTVDAIARSMLSMKVEPDGNEFYTACKRLIGDGQTVSPFYVWTLVFPFLTMFEPSMILDNVMVQTFRNLLTERKRTGFKFDDFGDIMNDLMGTVGSDRFKKLDISETTIFGQAVNLFLAGFDRISTIMTFLVYHLSQNLDAQERLHQEIDLIVDGKFNGEINHDTLADMPYLNACISEASRLYPTFIRPERHCNKEWECPERGIKIPKGITVQIASWAVNRNPNIYDSPHDFIPERFLPENKGNLNPYAFSSFGFESMTEKIKGKVPTTSKPEEGRKSKSRGKKDQASERKTLPPVDDEEEKAKPKKSTSSKVIRKSLISATPGIISSPSIVDVNETWSTTDASKSARSRQSRPKKTIAVVQLDPNVETTDQRELRILVLCSELAEEIWEESVVIFTQRFWHREKGMTMIAELRDTWLRILECSWMEFNIAAQETLPSEAISLSYDKRPLPPSHDMWARGTLELLPESRRESILDPFIRRKVLGRVMSSSGDDGDMISPIISSTSSLQNLFASETYFEGDEEAEIRSSDNKDTKDLDSKMVMSNTSPDSWAGDGDAKANTEQDSLFSQSLFSDISSPTTPRTSQDAEFQLLKCAVSLASSKSSHSGLKPWTISQCGMHDGTRGAFKLFRQTTSEAIRLRNQSIESSSTAAATVTGNNLKDVDGANAPQVESVPKLDEVETIFLNDPGTHSIYENAALRDGVFDKSPVQSPVSSQVNIVMLDDDFVTPTAETNLGQVGVVQMKVALDNSEGAEGAEKLPFPQEMVDLQPQKNEQIEPALQLGKNRRDKTVENPNSVEAEEDNDFSNDASHIAKIRKDQALKRKTVTQKKFNSEDAAQ</sequence>
<comment type="similarity">
    <text evidence="4">Belongs to the cytochrome P450 family.</text>
</comment>
<dbReference type="GO" id="GO:0016705">
    <property type="term" value="F:oxidoreductase activity, acting on paired donors, with incorporation or reduction of molecular oxygen"/>
    <property type="evidence" value="ECO:0007669"/>
    <property type="project" value="InterPro"/>
</dbReference>
<dbReference type="Proteomes" id="UP000198287">
    <property type="component" value="Unassembled WGS sequence"/>
</dbReference>
<feature type="region of interest" description="Disordered" evidence="13">
    <location>
        <begin position="703"/>
        <end position="740"/>
    </location>
</feature>
<keyword evidence="10" id="KW-0408">Iron</keyword>
<evidence type="ECO:0000256" key="10">
    <source>
        <dbReference type="ARBA" id="ARBA00023004"/>
    </source>
</evidence>
<gene>
    <name evidence="14" type="ORF">Fcan01_05943</name>
</gene>
<evidence type="ECO:0000256" key="9">
    <source>
        <dbReference type="ARBA" id="ARBA00023002"/>
    </source>
</evidence>
<dbReference type="InterPro" id="IPR036396">
    <property type="entry name" value="Cyt_P450_sf"/>
</dbReference>
<dbReference type="GO" id="GO:0004497">
    <property type="term" value="F:monooxygenase activity"/>
    <property type="evidence" value="ECO:0007669"/>
    <property type="project" value="UniProtKB-KW"/>
</dbReference>
<dbReference type="OrthoDB" id="2789670at2759"/>
<organism evidence="14 15">
    <name type="scientific">Folsomia candida</name>
    <name type="common">Springtail</name>
    <dbReference type="NCBI Taxonomy" id="158441"/>
    <lineage>
        <taxon>Eukaryota</taxon>
        <taxon>Metazoa</taxon>
        <taxon>Ecdysozoa</taxon>
        <taxon>Arthropoda</taxon>
        <taxon>Hexapoda</taxon>
        <taxon>Collembola</taxon>
        <taxon>Entomobryomorpha</taxon>
        <taxon>Isotomoidea</taxon>
        <taxon>Isotomidae</taxon>
        <taxon>Proisotominae</taxon>
        <taxon>Folsomia</taxon>
    </lineage>
</organism>
<protein>
    <submittedName>
        <fullName evidence="14">Cytochrome P450 3A25</fullName>
    </submittedName>
</protein>
<dbReference type="AlphaFoldDB" id="A0A226EMK8"/>
<name>A0A226EMK8_FOLCA</name>
<evidence type="ECO:0000256" key="6">
    <source>
        <dbReference type="ARBA" id="ARBA00022723"/>
    </source>
</evidence>
<keyword evidence="7" id="KW-0256">Endoplasmic reticulum</keyword>
<keyword evidence="8" id="KW-0492">Microsome</keyword>
<keyword evidence="9" id="KW-0560">Oxidoreductase</keyword>
<dbReference type="EMBL" id="LNIX01000002">
    <property type="protein sequence ID" value="OXA58923.1"/>
    <property type="molecule type" value="Genomic_DNA"/>
</dbReference>